<dbReference type="PANTHER" id="PTHR10552:SF6">
    <property type="entry name" value="U2 SMALL NUCLEAR RIBONUCLEOPROTEIN A"/>
    <property type="match status" value="1"/>
</dbReference>
<protein>
    <recommendedName>
        <fullName evidence="6">U2 small nuclear ribonucleoprotein A'</fullName>
    </recommendedName>
</protein>
<reference evidence="7" key="2">
    <citation type="submission" date="2014-02" db="EMBL/GenBank/DDBJ databases">
        <title>Complete DNA sequence of /Kuraishia capsulata/ illustrates novel genomic features among budding yeasts (/Saccharomycotina/).</title>
        <authorList>
            <person name="Morales L."/>
            <person name="Noel B."/>
            <person name="Porcel B."/>
            <person name="Marcet-Houben M."/>
            <person name="Hullo M-F."/>
            <person name="Sacerdot C."/>
            <person name="Tekaia F."/>
            <person name="Leh-Louis V."/>
            <person name="Despons L."/>
            <person name="Khanna V."/>
            <person name="Aury J-M."/>
            <person name="Barbe V."/>
            <person name="Couloux A."/>
            <person name="Labadie K."/>
            <person name="Pelletier E."/>
            <person name="Souciet J-L."/>
            <person name="Boekhout T."/>
            <person name="Gabaldon T."/>
            <person name="Wincker P."/>
            <person name="Dujon B."/>
        </authorList>
    </citation>
    <scope>NUCLEOTIDE SEQUENCE</scope>
    <source>
        <strain evidence="7">CBS 1993</strain>
    </source>
</reference>
<comment type="subcellular location">
    <subcellularLocation>
        <location evidence="1">Nucleus</location>
    </subcellularLocation>
</comment>
<gene>
    <name evidence="7" type="ORF">KUCA_T00002427001</name>
</gene>
<evidence type="ECO:0000256" key="2">
    <source>
        <dbReference type="ARBA" id="ARBA00022614"/>
    </source>
</evidence>
<dbReference type="FunFam" id="3.80.10.10:FF:000026">
    <property type="entry name" value="U2 small nuclear ribonucleoprotein A"/>
    <property type="match status" value="1"/>
</dbReference>
<keyword evidence="3" id="KW-0677">Repeat</keyword>
<dbReference type="AlphaFoldDB" id="W6MVS1"/>
<evidence type="ECO:0000256" key="1">
    <source>
        <dbReference type="ARBA" id="ARBA00004123"/>
    </source>
</evidence>
<evidence type="ECO:0000313" key="7">
    <source>
        <dbReference type="EMBL" id="CDK26455.1"/>
    </source>
</evidence>
<evidence type="ECO:0000313" key="8">
    <source>
        <dbReference type="Proteomes" id="UP000019384"/>
    </source>
</evidence>
<sequence length="232" mass="25945">MKLTSQVLAGAPSFLNPAGDRVLSLRGLRAPMIENLGETQDCYETIDFTDNDIRVLGNFPVLIRLKTILIAKNRVNTIHASFPKSLPNIKSISLIANNITGLADLDALKECSKLENLYLGQNPVTHTQNYRSWLIWRIPSLKVLDFEKVKDREREVAKALFGTHDEPTKLANELTKIKATTAGPESKENKQIDLMITKLTPEARAKLEEDLKKATTLAEIDRIETALKTGRL</sequence>
<dbReference type="Gene3D" id="3.80.10.10">
    <property type="entry name" value="Ribonuclease Inhibitor"/>
    <property type="match status" value="1"/>
</dbReference>
<name>W6MVS1_9ASCO</name>
<dbReference type="PANTHER" id="PTHR10552">
    <property type="entry name" value="U2 SMALL NUCLEAR RIBONUCLEOPROTEIN A"/>
    <property type="match status" value="1"/>
</dbReference>
<comment type="similarity">
    <text evidence="5">Belongs to the U2 small nuclear ribonucleoprotein A family.</text>
</comment>
<dbReference type="HOGENOM" id="CLU_061027_1_0_1"/>
<reference evidence="7" key="1">
    <citation type="submission" date="2013-12" db="EMBL/GenBank/DDBJ databases">
        <authorList>
            <person name="Genoscope - CEA"/>
        </authorList>
    </citation>
    <scope>NUCLEOTIDE SEQUENCE</scope>
    <source>
        <strain evidence="7">CBS 1993</strain>
    </source>
</reference>
<dbReference type="RefSeq" id="XP_022458459.1">
    <property type="nucleotide sequence ID" value="XM_022602678.1"/>
</dbReference>
<dbReference type="SUPFAM" id="SSF52058">
    <property type="entry name" value="L domain-like"/>
    <property type="match status" value="1"/>
</dbReference>
<evidence type="ECO:0000256" key="4">
    <source>
        <dbReference type="ARBA" id="ARBA00023242"/>
    </source>
</evidence>
<keyword evidence="2" id="KW-0433">Leucine-rich repeat</keyword>
<dbReference type="GO" id="GO:0030620">
    <property type="term" value="F:U2 snRNA binding"/>
    <property type="evidence" value="ECO:0007669"/>
    <property type="project" value="InterPro"/>
</dbReference>
<dbReference type="GO" id="GO:0005686">
    <property type="term" value="C:U2 snRNP"/>
    <property type="evidence" value="ECO:0007669"/>
    <property type="project" value="EnsemblFungi"/>
</dbReference>
<keyword evidence="8" id="KW-1185">Reference proteome</keyword>
<evidence type="ECO:0000256" key="5">
    <source>
        <dbReference type="ARBA" id="ARBA00024196"/>
    </source>
</evidence>
<dbReference type="STRING" id="1382522.W6MVS1"/>
<accession>W6MVS1</accession>
<evidence type="ECO:0000256" key="6">
    <source>
        <dbReference type="ARBA" id="ARBA00024238"/>
    </source>
</evidence>
<dbReference type="EMBL" id="HG793127">
    <property type="protein sequence ID" value="CDK26455.1"/>
    <property type="molecule type" value="Genomic_DNA"/>
</dbReference>
<dbReference type="GO" id="GO:0000398">
    <property type="term" value="P:mRNA splicing, via spliceosome"/>
    <property type="evidence" value="ECO:0007669"/>
    <property type="project" value="InterPro"/>
</dbReference>
<dbReference type="OrthoDB" id="433501at2759"/>
<dbReference type="GO" id="GO:0071014">
    <property type="term" value="C:post-mRNA release spliceosomal complex"/>
    <property type="evidence" value="ECO:0007669"/>
    <property type="project" value="EnsemblFungi"/>
</dbReference>
<evidence type="ECO:0000256" key="3">
    <source>
        <dbReference type="ARBA" id="ARBA00022737"/>
    </source>
</evidence>
<organism evidence="7 8">
    <name type="scientific">Kuraishia capsulata CBS 1993</name>
    <dbReference type="NCBI Taxonomy" id="1382522"/>
    <lineage>
        <taxon>Eukaryota</taxon>
        <taxon>Fungi</taxon>
        <taxon>Dikarya</taxon>
        <taxon>Ascomycota</taxon>
        <taxon>Saccharomycotina</taxon>
        <taxon>Pichiomycetes</taxon>
        <taxon>Pichiales</taxon>
        <taxon>Pichiaceae</taxon>
        <taxon>Kuraishia</taxon>
    </lineage>
</organism>
<dbReference type="Pfam" id="PF14580">
    <property type="entry name" value="LRR_9"/>
    <property type="match status" value="1"/>
</dbReference>
<dbReference type="Proteomes" id="UP000019384">
    <property type="component" value="Unassembled WGS sequence"/>
</dbReference>
<dbReference type="InterPro" id="IPR032675">
    <property type="entry name" value="LRR_dom_sf"/>
</dbReference>
<keyword evidence="4" id="KW-0539">Nucleus</keyword>
<proteinExistence type="inferred from homology"/>
<dbReference type="GeneID" id="34519847"/>
<dbReference type="InterPro" id="IPR044640">
    <property type="entry name" value="RU2A"/>
</dbReference>